<protein>
    <submittedName>
        <fullName evidence="2">HCN4 protein</fullName>
    </submittedName>
</protein>
<sequence>KNFFEKGDTVFVAGAFATYLHVTATGTYDYADRLGKTASLKGTYWFGELSLFAEWSIHQSTLTATSFAETFVLKGEDVVECIKSSRGCTSMFCEYAKDFVAAMQKTSSKHDDEDQVQQGEVCCKQNQHFRAMYPDLKKKFENIIVYGEDADAVIQADSHTETDSEVVTRKSSLASKTLCRLNSD</sequence>
<dbReference type="InterPro" id="IPR018490">
    <property type="entry name" value="cNMP-bd_dom_sf"/>
</dbReference>
<dbReference type="Proteomes" id="UP000649617">
    <property type="component" value="Unassembled WGS sequence"/>
</dbReference>
<comment type="caution">
    <text evidence="2">The sequence shown here is derived from an EMBL/GenBank/DDBJ whole genome shotgun (WGS) entry which is preliminary data.</text>
</comment>
<feature type="non-terminal residue" evidence="2">
    <location>
        <position position="184"/>
    </location>
</feature>
<evidence type="ECO:0000313" key="3">
    <source>
        <dbReference type="Proteomes" id="UP000649617"/>
    </source>
</evidence>
<reference evidence="2" key="1">
    <citation type="submission" date="2021-02" db="EMBL/GenBank/DDBJ databases">
        <authorList>
            <person name="Dougan E. K."/>
            <person name="Rhodes N."/>
            <person name="Thang M."/>
            <person name="Chan C."/>
        </authorList>
    </citation>
    <scope>NUCLEOTIDE SEQUENCE</scope>
</reference>
<gene>
    <name evidence="2" type="primary">HCN4</name>
    <name evidence="2" type="ORF">SPIL2461_LOCUS884</name>
</gene>
<dbReference type="InterPro" id="IPR000595">
    <property type="entry name" value="cNMP-bd_dom"/>
</dbReference>
<evidence type="ECO:0000313" key="2">
    <source>
        <dbReference type="EMBL" id="CAE7175218.1"/>
    </source>
</evidence>
<organism evidence="2 3">
    <name type="scientific">Symbiodinium pilosum</name>
    <name type="common">Dinoflagellate</name>
    <dbReference type="NCBI Taxonomy" id="2952"/>
    <lineage>
        <taxon>Eukaryota</taxon>
        <taxon>Sar</taxon>
        <taxon>Alveolata</taxon>
        <taxon>Dinophyceae</taxon>
        <taxon>Suessiales</taxon>
        <taxon>Symbiodiniaceae</taxon>
        <taxon>Symbiodinium</taxon>
    </lineage>
</organism>
<dbReference type="SUPFAM" id="SSF51206">
    <property type="entry name" value="cAMP-binding domain-like"/>
    <property type="match status" value="1"/>
</dbReference>
<dbReference type="EMBL" id="CAJNIZ010000781">
    <property type="protein sequence ID" value="CAE7175218.1"/>
    <property type="molecule type" value="Genomic_DNA"/>
</dbReference>
<feature type="domain" description="Cyclic nucleotide-binding" evidence="1">
    <location>
        <begin position="1"/>
        <end position="73"/>
    </location>
</feature>
<dbReference type="AlphaFoldDB" id="A0A812ISI0"/>
<evidence type="ECO:0000259" key="1">
    <source>
        <dbReference type="PROSITE" id="PS50042"/>
    </source>
</evidence>
<dbReference type="Gene3D" id="2.60.120.10">
    <property type="entry name" value="Jelly Rolls"/>
    <property type="match status" value="1"/>
</dbReference>
<dbReference type="PROSITE" id="PS50042">
    <property type="entry name" value="CNMP_BINDING_3"/>
    <property type="match status" value="1"/>
</dbReference>
<proteinExistence type="predicted"/>
<name>A0A812ISI0_SYMPI</name>
<feature type="non-terminal residue" evidence="2">
    <location>
        <position position="1"/>
    </location>
</feature>
<accession>A0A812ISI0</accession>
<dbReference type="InterPro" id="IPR014710">
    <property type="entry name" value="RmlC-like_jellyroll"/>
</dbReference>
<keyword evidence="3" id="KW-1185">Reference proteome</keyword>